<accession>A0ABU2JHX8</accession>
<dbReference type="InterPro" id="IPR003356">
    <property type="entry name" value="DNA_methylase_A-5"/>
</dbReference>
<dbReference type="Pfam" id="PF02384">
    <property type="entry name" value="N6_Mtase"/>
    <property type="match status" value="1"/>
</dbReference>
<dbReference type="InterPro" id="IPR029063">
    <property type="entry name" value="SAM-dependent_MTases_sf"/>
</dbReference>
<keyword evidence="1" id="KW-0680">Restriction system</keyword>
<dbReference type="Proteomes" id="UP001183176">
    <property type="component" value="Unassembled WGS sequence"/>
</dbReference>
<dbReference type="GO" id="GO:0008168">
    <property type="term" value="F:methyltransferase activity"/>
    <property type="evidence" value="ECO:0007669"/>
    <property type="project" value="UniProtKB-KW"/>
</dbReference>
<dbReference type="PANTHER" id="PTHR42998:SF1">
    <property type="entry name" value="TYPE I RESTRICTION ENZYME HINDI METHYLASE SUBUNIT"/>
    <property type="match status" value="1"/>
</dbReference>
<keyword evidence="4" id="KW-1185">Reference proteome</keyword>
<keyword evidence="3" id="KW-0489">Methyltransferase</keyword>
<evidence type="ECO:0000313" key="4">
    <source>
        <dbReference type="Proteomes" id="UP001183176"/>
    </source>
</evidence>
<evidence type="ECO:0000256" key="1">
    <source>
        <dbReference type="ARBA" id="ARBA00022747"/>
    </source>
</evidence>
<evidence type="ECO:0000259" key="2">
    <source>
        <dbReference type="Pfam" id="PF02384"/>
    </source>
</evidence>
<dbReference type="GO" id="GO:0032259">
    <property type="term" value="P:methylation"/>
    <property type="evidence" value="ECO:0007669"/>
    <property type="project" value="UniProtKB-KW"/>
</dbReference>
<dbReference type="PROSITE" id="PS00092">
    <property type="entry name" value="N6_MTASE"/>
    <property type="match status" value="1"/>
</dbReference>
<dbReference type="EMBL" id="JAVREH010000096">
    <property type="protein sequence ID" value="MDT0264381.1"/>
    <property type="molecule type" value="Genomic_DNA"/>
</dbReference>
<proteinExistence type="predicted"/>
<dbReference type="RefSeq" id="WP_311425519.1">
    <property type="nucleotide sequence ID" value="NZ_JAVREH010000096.1"/>
</dbReference>
<dbReference type="InterPro" id="IPR002052">
    <property type="entry name" value="DNA_methylase_N6_adenine_CS"/>
</dbReference>
<dbReference type="Gene3D" id="3.40.50.150">
    <property type="entry name" value="Vaccinia Virus protein VP39"/>
    <property type="match status" value="1"/>
</dbReference>
<organism evidence="3 4">
    <name type="scientific">Jatrophihabitans lederbergiae</name>
    <dbReference type="NCBI Taxonomy" id="3075547"/>
    <lineage>
        <taxon>Bacteria</taxon>
        <taxon>Bacillati</taxon>
        <taxon>Actinomycetota</taxon>
        <taxon>Actinomycetes</taxon>
        <taxon>Jatrophihabitantales</taxon>
        <taxon>Jatrophihabitantaceae</taxon>
        <taxon>Jatrophihabitans</taxon>
    </lineage>
</organism>
<dbReference type="SUPFAM" id="SSF53335">
    <property type="entry name" value="S-adenosyl-L-methionine-dependent methyltransferases"/>
    <property type="match status" value="1"/>
</dbReference>
<feature type="domain" description="DNA methylase adenine-specific" evidence="2">
    <location>
        <begin position="325"/>
        <end position="555"/>
    </location>
</feature>
<dbReference type="PANTHER" id="PTHR42998">
    <property type="entry name" value="TYPE I RESTRICTION ENZYME HINDVIIP M PROTEIN-RELATED"/>
    <property type="match status" value="1"/>
</dbReference>
<reference evidence="4" key="1">
    <citation type="submission" date="2023-07" db="EMBL/GenBank/DDBJ databases">
        <title>30 novel species of actinomycetes from the DSMZ collection.</title>
        <authorList>
            <person name="Nouioui I."/>
        </authorList>
    </citation>
    <scope>NUCLEOTIDE SEQUENCE [LARGE SCALE GENOMIC DNA]</scope>
    <source>
        <strain evidence="4">DSM 44399</strain>
    </source>
</reference>
<keyword evidence="3" id="KW-0808">Transferase</keyword>
<sequence length="868" mass="97278">MTTGTLAQPTGSILLHCPIRGPLKAEALAKDGLTPTEEARRIDFLEFLIDHGYPKAHMAVETVVVRGLGESGRNKVRADVVIYGRPVLALSRMPPAERLQHAVLVAEIKRDSASQRKAVNFQLEPAMLVLPSMDVLGAYWDGINEILLVKQLVKHVSGSTHVVIHRDTLANLPLWGQKYKSRPLTVDRLLEPEDFANTLLNIANVMRSHGVNDQQQRYRETVKLLLARYVDERAAAAARRQGRLGDLAIQVYEGSDPGFWERVKVIYEVSARRYGNAASLFTPVATSELAEPTLRDVVRSVQHVNFSSASNDAMQQVFMSFVPAVFKKDLDQFFTPSSLIETMVDMVEIGPDDTVIDPAMGTADFLTASLARMRADDDQQAHQRIRGCDRDPSAYDLAIINMILNHDGQSQLELKDSIQDHATWSEELDVALCNPPFGSRTVEQRADTLRNYDLGHVWEQGENGRWVKTQTLLPQQQLGILFIERCWKALVVGGRMGIILPEGYLCTATYGYVRQWILEHFQLLSLVELPRRIFLKSDADLRSNIMVAKKITHRRIDTIPNYAIHADIVRRVGYKLGKGFTVIPERDPESGLELRDADNNLILASDFTRVRDGFKAVRKSARNRVPNSWAGATLSDIRDHESLDMKPRRLVPRALANRRNLLGSKHVTLHDIAEVLEDTVDITIEGTYQGFCRLVEGQDIRAVEGIVIPQAPERTWHVADRKSKDAFPLQQWDIVIGLVRPERRNIGVLLHEGSDIVAAPDGVAIIRLRPEAINKYPVGWLLSALRSETSRLQLWTESGGTSYGKLSRDQIRNLILAEPTPAHIAASNSVVLNWAKHLSSALMLWEQVGSPEDRRVIVNSAVYGLDED</sequence>
<protein>
    <submittedName>
        <fullName evidence="3">N-6 DNA methylase</fullName>
    </submittedName>
</protein>
<comment type="caution">
    <text evidence="3">The sequence shown here is derived from an EMBL/GenBank/DDBJ whole genome shotgun (WGS) entry which is preliminary data.</text>
</comment>
<name>A0ABU2JHX8_9ACTN</name>
<dbReference type="PRINTS" id="PR00507">
    <property type="entry name" value="N12N6MTFRASE"/>
</dbReference>
<gene>
    <name evidence="3" type="ORF">RM423_23765</name>
</gene>
<evidence type="ECO:0000313" key="3">
    <source>
        <dbReference type="EMBL" id="MDT0264381.1"/>
    </source>
</evidence>
<dbReference type="InterPro" id="IPR052916">
    <property type="entry name" value="Type-I_RE_MTase_Subunit"/>
</dbReference>